<dbReference type="EMBL" id="BJZR01000084">
    <property type="protein sequence ID" value="GEO93096.1"/>
    <property type="molecule type" value="Genomic_DNA"/>
</dbReference>
<evidence type="ECO:0000313" key="2">
    <source>
        <dbReference type="Proteomes" id="UP000321155"/>
    </source>
</evidence>
<dbReference type="Proteomes" id="UP000321155">
    <property type="component" value="Unassembled WGS sequence"/>
</dbReference>
<accession>A0ABQ0X628</accession>
<sequence>MKRGGGAALCASVRAWEGVGPPGVHPVAVRAREAATGVCGGQVLAGGVRLARAHARKRAMGVGGRVFVGPLPVGSQPHSRFLRFCTPHPNRDPLSAPHPHTAGIVVHRRRRHRQHRRHCL</sequence>
<keyword evidence="2" id="KW-1185">Reference proteome</keyword>
<comment type="caution">
    <text evidence="1">The sequence shown here is derived from an EMBL/GenBank/DDBJ whole genome shotgun (WGS) entry which is preliminary data.</text>
</comment>
<proteinExistence type="predicted"/>
<protein>
    <submittedName>
        <fullName evidence="1">Uncharacterized protein</fullName>
    </submittedName>
</protein>
<evidence type="ECO:0000313" key="1">
    <source>
        <dbReference type="EMBL" id="GEO93096.1"/>
    </source>
</evidence>
<organism evidence="1 2">
    <name type="scientific">Kocuria flava</name>
    <dbReference type="NCBI Taxonomy" id="446860"/>
    <lineage>
        <taxon>Bacteria</taxon>
        <taxon>Bacillati</taxon>
        <taxon>Actinomycetota</taxon>
        <taxon>Actinomycetes</taxon>
        <taxon>Micrococcales</taxon>
        <taxon>Micrococcaceae</taxon>
        <taxon>Kocuria</taxon>
    </lineage>
</organism>
<name>A0ABQ0X628_9MICC</name>
<gene>
    <name evidence="1" type="ORF">KFL01_24020</name>
</gene>
<reference evidence="1 2" key="1">
    <citation type="submission" date="2019-07" db="EMBL/GenBank/DDBJ databases">
        <title>Whole genome shotgun sequence of Kocuria flava NBRC 107626.</title>
        <authorList>
            <person name="Hosoyama A."/>
            <person name="Uohara A."/>
            <person name="Ohji S."/>
            <person name="Ichikawa N."/>
        </authorList>
    </citation>
    <scope>NUCLEOTIDE SEQUENCE [LARGE SCALE GENOMIC DNA]</scope>
    <source>
        <strain evidence="1 2">NBRC 107626</strain>
    </source>
</reference>